<comment type="caution">
    <text evidence="8">The sequence shown here is derived from an EMBL/GenBank/DDBJ whole genome shotgun (WGS) entry which is preliminary data.</text>
</comment>
<dbReference type="InterPro" id="IPR000310">
    <property type="entry name" value="Orn/Lys/Arg_deCO2ase_major_dom"/>
</dbReference>
<dbReference type="Gene3D" id="3.90.105.10">
    <property type="entry name" value="Molybdopterin biosynthesis moea protein, domain 2"/>
    <property type="match status" value="1"/>
</dbReference>
<dbReference type="RefSeq" id="WP_181753713.1">
    <property type="nucleotide sequence ID" value="NZ_JACEIQ010000019.1"/>
</dbReference>
<dbReference type="Gene3D" id="3.40.640.10">
    <property type="entry name" value="Type I PLP-dependent aspartate aminotransferase-like (Major domain)"/>
    <property type="match status" value="1"/>
</dbReference>
<dbReference type="InterPro" id="IPR008286">
    <property type="entry name" value="Prn/Lys/Arg_de-COase_C"/>
</dbReference>
<keyword evidence="8" id="KW-0808">Transferase</keyword>
<keyword evidence="4" id="KW-0663">Pyridoxal phosphate</keyword>
<evidence type="ECO:0000256" key="4">
    <source>
        <dbReference type="ARBA" id="ARBA00022898"/>
    </source>
</evidence>
<dbReference type="EMBL" id="JACEIQ010000019">
    <property type="protein sequence ID" value="MBA4495844.1"/>
    <property type="molecule type" value="Genomic_DNA"/>
</dbReference>
<dbReference type="GO" id="GO:0008483">
    <property type="term" value="F:transaminase activity"/>
    <property type="evidence" value="ECO:0007669"/>
    <property type="project" value="UniProtKB-KW"/>
</dbReference>
<evidence type="ECO:0000313" key="8">
    <source>
        <dbReference type="EMBL" id="MBA4495844.1"/>
    </source>
</evidence>
<accession>A0A7W2AA48</accession>
<name>A0A7W2AA48_9BACL</name>
<comment type="cofactor">
    <cofactor evidence="1">
        <name>pyridoxal 5'-phosphate</name>
        <dbReference type="ChEBI" id="CHEBI:597326"/>
    </cofactor>
</comment>
<feature type="domain" description="Orn/Lys/Arg decarboxylases family 1 pyridoxal-P attachment site" evidence="6">
    <location>
        <begin position="14"/>
        <end position="309"/>
    </location>
</feature>
<dbReference type="PANTHER" id="PTHR43277">
    <property type="entry name" value="ARGININE DECARBOXYLASE"/>
    <property type="match status" value="1"/>
</dbReference>
<gene>
    <name evidence="8" type="ORF">H1191_16255</name>
</gene>
<proteinExistence type="inferred from homology"/>
<keyword evidence="5" id="KW-0456">Lyase</keyword>
<dbReference type="PANTHER" id="PTHR43277:SF3">
    <property type="entry name" value="DECARBOXYLASE, PUTATIVE-RELATED"/>
    <property type="match status" value="1"/>
</dbReference>
<evidence type="ECO:0000259" key="7">
    <source>
        <dbReference type="Pfam" id="PF03711"/>
    </source>
</evidence>
<keyword evidence="9" id="KW-1185">Reference proteome</keyword>
<dbReference type="SUPFAM" id="SSF55904">
    <property type="entry name" value="Ornithine decarboxylase C-terminal domain"/>
    <property type="match status" value="1"/>
</dbReference>
<dbReference type="InterPro" id="IPR015421">
    <property type="entry name" value="PyrdxlP-dep_Trfase_major"/>
</dbReference>
<evidence type="ECO:0000256" key="2">
    <source>
        <dbReference type="ARBA" id="ARBA00010671"/>
    </source>
</evidence>
<dbReference type="InterPro" id="IPR036633">
    <property type="entry name" value="Prn/Lys/Arg_de-COase_C_sf"/>
</dbReference>
<evidence type="ECO:0000259" key="6">
    <source>
        <dbReference type="Pfam" id="PF01276"/>
    </source>
</evidence>
<organism evidence="8 9">
    <name type="scientific">Paenactinomyces guangxiensis</name>
    <dbReference type="NCBI Taxonomy" id="1490290"/>
    <lineage>
        <taxon>Bacteria</taxon>
        <taxon>Bacillati</taxon>
        <taxon>Bacillota</taxon>
        <taxon>Bacilli</taxon>
        <taxon>Bacillales</taxon>
        <taxon>Thermoactinomycetaceae</taxon>
        <taxon>Paenactinomyces</taxon>
    </lineage>
</organism>
<evidence type="ECO:0000313" key="9">
    <source>
        <dbReference type="Proteomes" id="UP000535491"/>
    </source>
</evidence>
<dbReference type="InterPro" id="IPR052357">
    <property type="entry name" value="Orn_Lys_Arg_decarboxylase-I"/>
</dbReference>
<dbReference type="Proteomes" id="UP000535491">
    <property type="component" value="Unassembled WGS sequence"/>
</dbReference>
<dbReference type="SUPFAM" id="SSF53383">
    <property type="entry name" value="PLP-dependent transferases"/>
    <property type="match status" value="1"/>
</dbReference>
<protein>
    <submittedName>
        <fullName evidence="8">Aminotransferase class I/II-fold pyridoxal phosphate-dependent enzyme</fullName>
    </submittedName>
</protein>
<keyword evidence="3" id="KW-0210">Decarboxylase</keyword>
<dbReference type="CDD" id="cd00615">
    <property type="entry name" value="Orn_deC_like"/>
    <property type="match status" value="1"/>
</dbReference>
<sequence>MSERDQRQDQARAPLFEALLRHHRKSRGNFHVPGHKQRSVFDLEGNSWFQTVLQLDLTEVGELDDLHDPRGVIVEAQRLAAEAFQAEQTLFLVGGTTAGNLAAILHLCRPGDTIIVQRSCHQSVFHGCFLAGAKPVYLTACVDKQTGLELPVDPVEIQMLLKQYPTAKAVVITSPSYFGIVQPLSFIAEICHHYGVPLVVDEAHGAHFGFHPELPPSAMQCHADVAIQSTHKMLTSMTMSSMLHVKGNRVNVDEIKHWLRMIESSSPSYPLMASLDLSRRYVVQLGLSQFDKILSALKYFRGNIDSFRHVFEVYSPGIQDPLKMCLRATDGITGYQIAEWLEQRGYYTELADHEKVLFVFSLAASESEFEGLYEVLSELDRAIPEMKPHETVVFPDFPAAGQAERSYDEIKRGLRSFIPLEEAVGQISTEMIVPYPPGIPLVLPGEPFSREMVEYLMAVIRLNGKVRGVFQSFSPHVYVLQ</sequence>
<dbReference type="GO" id="GO:0016831">
    <property type="term" value="F:carboxy-lyase activity"/>
    <property type="evidence" value="ECO:0007669"/>
    <property type="project" value="UniProtKB-KW"/>
</dbReference>
<dbReference type="Pfam" id="PF03711">
    <property type="entry name" value="OKR_DC_1_C"/>
    <property type="match status" value="1"/>
</dbReference>
<dbReference type="Pfam" id="PF01276">
    <property type="entry name" value="OKR_DC_1"/>
    <property type="match status" value="1"/>
</dbReference>
<dbReference type="AlphaFoldDB" id="A0A7W2AA48"/>
<feature type="domain" description="Orn/Lys/Arg decarboxylase C-terminal" evidence="7">
    <location>
        <begin position="401"/>
        <end position="466"/>
    </location>
</feature>
<evidence type="ECO:0000256" key="1">
    <source>
        <dbReference type="ARBA" id="ARBA00001933"/>
    </source>
</evidence>
<evidence type="ECO:0000256" key="3">
    <source>
        <dbReference type="ARBA" id="ARBA00022793"/>
    </source>
</evidence>
<reference evidence="8 9" key="1">
    <citation type="submission" date="2020-07" db="EMBL/GenBank/DDBJ databases">
        <authorList>
            <person name="Feng H."/>
        </authorList>
    </citation>
    <scope>NUCLEOTIDE SEQUENCE [LARGE SCALE GENOMIC DNA]</scope>
    <source>
        <strain evidence="9">s-10</strain>
    </source>
</reference>
<evidence type="ECO:0000256" key="5">
    <source>
        <dbReference type="ARBA" id="ARBA00023239"/>
    </source>
</evidence>
<comment type="similarity">
    <text evidence="2">Belongs to the Orn/Lys/Arg decarboxylase class-I family.</text>
</comment>
<keyword evidence="8" id="KW-0032">Aminotransferase</keyword>
<dbReference type="InterPro" id="IPR015424">
    <property type="entry name" value="PyrdxlP-dep_Trfase"/>
</dbReference>